<evidence type="ECO:0000313" key="11">
    <source>
        <dbReference type="EMBL" id="GAB1252194.1"/>
    </source>
</evidence>
<feature type="domain" description="Mur ligase central" evidence="10">
    <location>
        <begin position="109"/>
        <end position="291"/>
    </location>
</feature>
<keyword evidence="5 7" id="KW-0547">Nucleotide-binding</keyword>
<comment type="catalytic activity">
    <reaction evidence="7 8">
        <text>UDP-N-acetyl-alpha-D-muramoyl-L-alanine + D-glutamate + ATP = UDP-N-acetyl-alpha-D-muramoyl-L-alanyl-D-glutamate + ADP + phosphate + H(+)</text>
        <dbReference type="Rhea" id="RHEA:16429"/>
        <dbReference type="ChEBI" id="CHEBI:15378"/>
        <dbReference type="ChEBI" id="CHEBI:29986"/>
        <dbReference type="ChEBI" id="CHEBI:30616"/>
        <dbReference type="ChEBI" id="CHEBI:43474"/>
        <dbReference type="ChEBI" id="CHEBI:83898"/>
        <dbReference type="ChEBI" id="CHEBI:83900"/>
        <dbReference type="ChEBI" id="CHEBI:456216"/>
        <dbReference type="EC" id="6.3.2.9"/>
    </reaction>
</comment>
<dbReference type="SUPFAM" id="SSF53244">
    <property type="entry name" value="MurD-like peptide ligases, peptide-binding domain"/>
    <property type="match status" value="1"/>
</dbReference>
<evidence type="ECO:0000256" key="2">
    <source>
        <dbReference type="ARBA" id="ARBA00004752"/>
    </source>
</evidence>
<comment type="function">
    <text evidence="7 8">Cell wall formation. Catalyzes the addition of glutamate to the nucleotide precursor UDP-N-acetylmuramoyl-L-alanine (UMA).</text>
</comment>
<keyword evidence="6 7" id="KW-0067">ATP-binding</keyword>
<keyword evidence="4 7" id="KW-0436">Ligase</keyword>
<evidence type="ECO:0000256" key="5">
    <source>
        <dbReference type="ARBA" id="ARBA00022741"/>
    </source>
</evidence>
<name>A0ABQ0E3C2_9PORP</name>
<evidence type="ECO:0000256" key="7">
    <source>
        <dbReference type="HAMAP-Rule" id="MF_00639"/>
    </source>
</evidence>
<dbReference type="Pfam" id="PF02875">
    <property type="entry name" value="Mur_ligase_C"/>
    <property type="match status" value="1"/>
</dbReference>
<evidence type="ECO:0000259" key="10">
    <source>
        <dbReference type="Pfam" id="PF08245"/>
    </source>
</evidence>
<comment type="pathway">
    <text evidence="2 7 8">Cell wall biogenesis; peptidoglycan biosynthesis.</text>
</comment>
<feature type="binding site" evidence="7">
    <location>
        <begin position="111"/>
        <end position="117"/>
    </location>
    <ligand>
        <name>ATP</name>
        <dbReference type="ChEBI" id="CHEBI:30616"/>
    </ligand>
</feature>
<dbReference type="Gene3D" id="3.40.1190.10">
    <property type="entry name" value="Mur-like, catalytic domain"/>
    <property type="match status" value="1"/>
</dbReference>
<dbReference type="HAMAP" id="MF_00639">
    <property type="entry name" value="MurD"/>
    <property type="match status" value="1"/>
</dbReference>
<dbReference type="InterPro" id="IPR005762">
    <property type="entry name" value="MurD"/>
</dbReference>
<dbReference type="PANTHER" id="PTHR43692">
    <property type="entry name" value="UDP-N-ACETYLMURAMOYLALANINE--D-GLUTAMATE LIGASE"/>
    <property type="match status" value="1"/>
</dbReference>
<keyword evidence="7 8" id="KW-0131">Cell cycle</keyword>
<evidence type="ECO:0000259" key="9">
    <source>
        <dbReference type="Pfam" id="PF02875"/>
    </source>
</evidence>
<dbReference type="Proteomes" id="UP001628220">
    <property type="component" value="Unassembled WGS sequence"/>
</dbReference>
<evidence type="ECO:0000256" key="8">
    <source>
        <dbReference type="RuleBase" id="RU003664"/>
    </source>
</evidence>
<dbReference type="InterPro" id="IPR036565">
    <property type="entry name" value="Mur-like_cat_sf"/>
</dbReference>
<dbReference type="GO" id="GO:0016874">
    <property type="term" value="F:ligase activity"/>
    <property type="evidence" value="ECO:0007669"/>
    <property type="project" value="UniProtKB-KW"/>
</dbReference>
<keyword evidence="7 8" id="KW-0132">Cell division</keyword>
<keyword evidence="7 8" id="KW-0573">Peptidoglycan synthesis</keyword>
<reference evidence="11 12" key="1">
    <citation type="journal article" date="2025" name="Int. J. Syst. Evol. Microbiol.">
        <title>Desulfovibrio falkowii sp. nov., Porphyromonas miyakawae sp. nov., Mediterraneibacter flintii sp. nov. and Owariibacterium komagatae gen. nov., sp. nov., isolated from human faeces.</title>
        <authorList>
            <person name="Hamaguchi T."/>
            <person name="Ohara M."/>
            <person name="Hisatomi A."/>
            <person name="Sekiguchi K."/>
            <person name="Takeda J.I."/>
            <person name="Ueyama J."/>
            <person name="Ito M."/>
            <person name="Nishiwaki H."/>
            <person name="Ogi T."/>
            <person name="Hirayama M."/>
            <person name="Ohkuma M."/>
            <person name="Sakamoto M."/>
            <person name="Ohno K."/>
        </authorList>
    </citation>
    <scope>NUCLEOTIDE SEQUENCE [LARGE SCALE GENOMIC DNA]</scope>
    <source>
        <strain evidence="11 12">13CB11C</strain>
    </source>
</reference>
<organism evidence="11 12">
    <name type="scientific">Porphyromonas miyakawae</name>
    <dbReference type="NCBI Taxonomy" id="3137470"/>
    <lineage>
        <taxon>Bacteria</taxon>
        <taxon>Pseudomonadati</taxon>
        <taxon>Bacteroidota</taxon>
        <taxon>Bacteroidia</taxon>
        <taxon>Bacteroidales</taxon>
        <taxon>Porphyromonadaceae</taxon>
        <taxon>Porphyromonas</taxon>
    </lineage>
</organism>
<dbReference type="Pfam" id="PF08245">
    <property type="entry name" value="Mur_ligase_M"/>
    <property type="match status" value="1"/>
</dbReference>
<dbReference type="SUPFAM" id="SSF53623">
    <property type="entry name" value="MurD-like peptide ligases, catalytic domain"/>
    <property type="match status" value="1"/>
</dbReference>
<proteinExistence type="inferred from homology"/>
<keyword evidence="7 8" id="KW-0133">Cell shape</keyword>
<keyword evidence="7 8" id="KW-0961">Cell wall biogenesis/degradation</keyword>
<keyword evidence="3 7" id="KW-0963">Cytoplasm</keyword>
<dbReference type="InterPro" id="IPR036615">
    <property type="entry name" value="Mur_ligase_C_dom_sf"/>
</dbReference>
<dbReference type="EMBL" id="BAAFSF010000004">
    <property type="protein sequence ID" value="GAB1252194.1"/>
    <property type="molecule type" value="Genomic_DNA"/>
</dbReference>
<keyword evidence="12" id="KW-1185">Reference proteome</keyword>
<evidence type="ECO:0000256" key="6">
    <source>
        <dbReference type="ARBA" id="ARBA00022840"/>
    </source>
</evidence>
<dbReference type="InterPro" id="IPR013221">
    <property type="entry name" value="Mur_ligase_cen"/>
</dbReference>
<evidence type="ECO:0000256" key="3">
    <source>
        <dbReference type="ARBA" id="ARBA00022490"/>
    </source>
</evidence>
<dbReference type="NCBIfam" id="TIGR01087">
    <property type="entry name" value="murD"/>
    <property type="match status" value="1"/>
</dbReference>
<accession>A0ABQ0E3C2</accession>
<protein>
    <recommendedName>
        <fullName evidence="7 8">UDP-N-acetylmuramoylalanine--D-glutamate ligase</fullName>
        <ecNumber evidence="7 8">6.3.2.9</ecNumber>
    </recommendedName>
    <alternativeName>
        <fullName evidence="7">D-glutamic acid-adding enzyme</fullName>
    </alternativeName>
    <alternativeName>
        <fullName evidence="7">UDP-N-acetylmuramoyl-L-alanyl-D-glutamate synthetase</fullName>
    </alternativeName>
</protein>
<sequence>MASLLILGGGESGVGAALLAHAKGIDCAVSDSGSLPAPYRAELVAAGIPFEEGGHSEAFLSTAGEVIKSPGVSPTAKPIQYLEARQVPIISEVEFASRYLPQENKMIAVTGSNGKTTTVSWITHLLKRSGRRAVACGNIGFSLARAVLDGSAEYYVVELSSFQLEGIKDFHPSVSLLLNVTPDHLDRYQGKIELYAAAKMRIAMNLTAKDDFIYWREDELTPKMIPVGAAYQRHSFSIEAAHEGAAAYLSSDGSTICFAANEAQSELTLPVKDLALPGRHNILNAMAVGLAARSLCIEPEAILDALRHFENVPHRMEWVAEYKGVAYVNDSKATNVAAAIYALEAQTRPVVLILGGTDKGNDYNEILDLVKEKCRSLLFLGVDNAKLRKAFDGVLPYQEATSMPEAIAKCAAMAQKGDVVLLSPCCASFDLFHNYEDRGDQFRSDVLAMTKR</sequence>
<dbReference type="Pfam" id="PF21799">
    <property type="entry name" value="MurD-like_N"/>
    <property type="match status" value="1"/>
</dbReference>
<comment type="similarity">
    <text evidence="7">Belongs to the MurCDEF family.</text>
</comment>
<dbReference type="Gene3D" id="3.40.50.720">
    <property type="entry name" value="NAD(P)-binding Rossmann-like Domain"/>
    <property type="match status" value="1"/>
</dbReference>
<feature type="domain" description="Mur ligase C-terminal" evidence="9">
    <location>
        <begin position="314"/>
        <end position="425"/>
    </location>
</feature>
<dbReference type="SUPFAM" id="SSF51984">
    <property type="entry name" value="MurCD N-terminal domain"/>
    <property type="match status" value="1"/>
</dbReference>
<dbReference type="InterPro" id="IPR004101">
    <property type="entry name" value="Mur_ligase_C"/>
</dbReference>
<dbReference type="Gene3D" id="3.90.190.20">
    <property type="entry name" value="Mur ligase, C-terminal domain"/>
    <property type="match status" value="1"/>
</dbReference>
<dbReference type="PANTHER" id="PTHR43692:SF1">
    <property type="entry name" value="UDP-N-ACETYLMURAMOYLALANINE--D-GLUTAMATE LIGASE"/>
    <property type="match status" value="1"/>
</dbReference>
<evidence type="ECO:0000256" key="4">
    <source>
        <dbReference type="ARBA" id="ARBA00022598"/>
    </source>
</evidence>
<evidence type="ECO:0000313" key="12">
    <source>
        <dbReference type="Proteomes" id="UP001628220"/>
    </source>
</evidence>
<dbReference type="RefSeq" id="WP_411915955.1">
    <property type="nucleotide sequence ID" value="NZ_BAAFSF010000004.1"/>
</dbReference>
<gene>
    <name evidence="7 11" type="primary">murD</name>
    <name evidence="11" type="ORF">Tsumi_13000</name>
</gene>
<comment type="subcellular location">
    <subcellularLocation>
        <location evidence="1 7 8">Cytoplasm</location>
    </subcellularLocation>
</comment>
<dbReference type="EC" id="6.3.2.9" evidence="7 8"/>
<evidence type="ECO:0000256" key="1">
    <source>
        <dbReference type="ARBA" id="ARBA00004496"/>
    </source>
</evidence>
<comment type="caution">
    <text evidence="11">The sequence shown here is derived from an EMBL/GenBank/DDBJ whole genome shotgun (WGS) entry which is preliminary data.</text>
</comment>